<gene>
    <name evidence="3" type="ORF">Tci_539013</name>
</gene>
<dbReference type="Gene3D" id="4.10.60.10">
    <property type="entry name" value="Zinc finger, CCHC-type"/>
    <property type="match status" value="1"/>
</dbReference>
<name>A0A699IPB0_TANCI</name>
<keyword evidence="1" id="KW-0479">Metal-binding</keyword>
<dbReference type="GO" id="GO:0003676">
    <property type="term" value="F:nucleic acid binding"/>
    <property type="evidence" value="ECO:0007669"/>
    <property type="project" value="InterPro"/>
</dbReference>
<feature type="domain" description="CCHC-type" evidence="2">
    <location>
        <begin position="52"/>
        <end position="67"/>
    </location>
</feature>
<evidence type="ECO:0000259" key="2">
    <source>
        <dbReference type="PROSITE" id="PS50158"/>
    </source>
</evidence>
<comment type="caution">
    <text evidence="3">The sequence shown here is derived from an EMBL/GenBank/DDBJ whole genome shotgun (WGS) entry which is preliminary data.</text>
</comment>
<dbReference type="Pfam" id="PF00098">
    <property type="entry name" value="zf-CCHC"/>
    <property type="match status" value="1"/>
</dbReference>
<dbReference type="SUPFAM" id="SSF57756">
    <property type="entry name" value="Retrovirus zinc finger-like domains"/>
    <property type="match status" value="1"/>
</dbReference>
<sequence length="216" mass="23425">MMEGSGGSWVVVKSGWESGEKRLQRRAPGNTGTKGIQTIGSGVNNSGKKVICYNCRGEGHVARQCKEPKHAEAEAFLTDVECTAPYDQPLALTTTNLFEANHEDAYDSDVDEGPHASAAFMANLSSTGGTNGSSSSHINEVQISEDLFFSDVSYPLDQEMQQEEHLNSEVDSVLYENMITYDEYQTDSGVEAVPTVVSADEADKQSMIAVLQCMHT</sequence>
<dbReference type="SMART" id="SM00343">
    <property type="entry name" value="ZnF_C2HC"/>
    <property type="match status" value="1"/>
</dbReference>
<protein>
    <recommendedName>
        <fullName evidence="2">CCHC-type domain-containing protein</fullName>
    </recommendedName>
</protein>
<evidence type="ECO:0000256" key="1">
    <source>
        <dbReference type="PROSITE-ProRule" id="PRU00047"/>
    </source>
</evidence>
<keyword evidence="1" id="KW-0863">Zinc-finger</keyword>
<keyword evidence="1" id="KW-0862">Zinc</keyword>
<dbReference type="AlphaFoldDB" id="A0A699IPB0"/>
<dbReference type="InterPro" id="IPR036875">
    <property type="entry name" value="Znf_CCHC_sf"/>
</dbReference>
<proteinExistence type="predicted"/>
<dbReference type="EMBL" id="BKCJ010307986">
    <property type="protein sequence ID" value="GEZ67040.1"/>
    <property type="molecule type" value="Genomic_DNA"/>
</dbReference>
<accession>A0A699IPB0</accession>
<reference evidence="3" key="1">
    <citation type="journal article" date="2019" name="Sci. Rep.">
        <title>Draft genome of Tanacetum cinerariifolium, the natural source of mosquito coil.</title>
        <authorList>
            <person name="Yamashiro T."/>
            <person name="Shiraishi A."/>
            <person name="Satake H."/>
            <person name="Nakayama K."/>
        </authorList>
    </citation>
    <scope>NUCLEOTIDE SEQUENCE</scope>
</reference>
<dbReference type="PROSITE" id="PS50158">
    <property type="entry name" value="ZF_CCHC"/>
    <property type="match status" value="1"/>
</dbReference>
<organism evidence="3">
    <name type="scientific">Tanacetum cinerariifolium</name>
    <name type="common">Dalmatian daisy</name>
    <name type="synonym">Chrysanthemum cinerariifolium</name>
    <dbReference type="NCBI Taxonomy" id="118510"/>
    <lineage>
        <taxon>Eukaryota</taxon>
        <taxon>Viridiplantae</taxon>
        <taxon>Streptophyta</taxon>
        <taxon>Embryophyta</taxon>
        <taxon>Tracheophyta</taxon>
        <taxon>Spermatophyta</taxon>
        <taxon>Magnoliopsida</taxon>
        <taxon>eudicotyledons</taxon>
        <taxon>Gunneridae</taxon>
        <taxon>Pentapetalae</taxon>
        <taxon>asterids</taxon>
        <taxon>campanulids</taxon>
        <taxon>Asterales</taxon>
        <taxon>Asteraceae</taxon>
        <taxon>Asteroideae</taxon>
        <taxon>Anthemideae</taxon>
        <taxon>Anthemidinae</taxon>
        <taxon>Tanacetum</taxon>
    </lineage>
</organism>
<dbReference type="GO" id="GO:0008270">
    <property type="term" value="F:zinc ion binding"/>
    <property type="evidence" value="ECO:0007669"/>
    <property type="project" value="UniProtKB-KW"/>
</dbReference>
<feature type="non-terminal residue" evidence="3">
    <location>
        <position position="216"/>
    </location>
</feature>
<dbReference type="InterPro" id="IPR001878">
    <property type="entry name" value="Znf_CCHC"/>
</dbReference>
<evidence type="ECO:0000313" key="3">
    <source>
        <dbReference type="EMBL" id="GEZ67040.1"/>
    </source>
</evidence>